<protein>
    <recommendedName>
        <fullName evidence="4">Prohead serine protease</fullName>
    </recommendedName>
</protein>
<comment type="caution">
    <text evidence="2">The sequence shown here is derived from an EMBL/GenBank/DDBJ whole genome shotgun (WGS) entry which is preliminary data.</text>
</comment>
<feature type="region of interest" description="Disordered" evidence="1">
    <location>
        <begin position="293"/>
        <end position="320"/>
    </location>
</feature>
<dbReference type="Proteomes" id="UP001223420">
    <property type="component" value="Unassembled WGS sequence"/>
</dbReference>
<sequence length="578" mass="59959">MPELSLFLPLTKVDAVNRLVYGVATAEAPDRSGEVCDYASTKPFYEKWSGGIAKATDGRSLGNLRAMHGKVAAGKVTQIAFNDDARQIEICAKVVDDAEWRKVEEGVYTGFSQGGAYAKRWKGEDGLMRYTADPSEVSLVDLPCLPSATFQVLKADGAAETRPFADSVRIAPPPEPTNAAVLAKAEDLAAAAGRPDEVGDFVAPAREALVKASEAAALAQALSAPEPPSAPSPAEGAPVTDGEVAQVWKAKDGATFAKKADALAHNTRVEAEASAKAAAGPVLDALSDLGKRLGAGDGDAAPAPDRPRKRSRAEVEKTAGGSVAGADLAKDLYGVSRLAVLLCEIKSMVGSAVFDVVYADGDAALPRQMKAWALQGVTLLQTMVAAEMADLMDDAPTDEAMALAAGPLSDAAYDALVKAIPADDPGGRALAKVGARNSQADRERIQRMHDDACGLGATCGGEARKAAGGDLIKGGDAIEAVRAELAKMTGQRDALQKTLTDEVLPQIAALAKMVGDQPVPRHLVGRAVTKGTEGASGTIEAPSADAIRDHLAKLSAEERADLLIKVSHQNPQQLALAR</sequence>
<proteinExistence type="predicted"/>
<name>A0AAJ1WWJ3_9HYPH</name>
<organism evidence="2 3">
    <name type="scientific">Methylobacterium brachiatum</name>
    <dbReference type="NCBI Taxonomy" id="269660"/>
    <lineage>
        <taxon>Bacteria</taxon>
        <taxon>Pseudomonadati</taxon>
        <taxon>Pseudomonadota</taxon>
        <taxon>Alphaproteobacteria</taxon>
        <taxon>Hyphomicrobiales</taxon>
        <taxon>Methylobacteriaceae</taxon>
        <taxon>Methylobacterium</taxon>
    </lineage>
</organism>
<dbReference type="RefSeq" id="WP_230366100.1">
    <property type="nucleotide sequence ID" value="NZ_JAJALK010000004.1"/>
</dbReference>
<dbReference type="EMBL" id="JAUSWL010000003">
    <property type="protein sequence ID" value="MDQ0543285.1"/>
    <property type="molecule type" value="Genomic_DNA"/>
</dbReference>
<dbReference type="AlphaFoldDB" id="A0AAJ1WWJ3"/>
<evidence type="ECO:0008006" key="4">
    <source>
        <dbReference type="Google" id="ProtNLM"/>
    </source>
</evidence>
<evidence type="ECO:0000256" key="1">
    <source>
        <dbReference type="SAM" id="MobiDB-lite"/>
    </source>
</evidence>
<evidence type="ECO:0000313" key="3">
    <source>
        <dbReference type="Proteomes" id="UP001223420"/>
    </source>
</evidence>
<feature type="region of interest" description="Disordered" evidence="1">
    <location>
        <begin position="220"/>
        <end position="241"/>
    </location>
</feature>
<evidence type="ECO:0000313" key="2">
    <source>
        <dbReference type="EMBL" id="MDQ0543285.1"/>
    </source>
</evidence>
<reference evidence="2" key="1">
    <citation type="submission" date="2023-07" db="EMBL/GenBank/DDBJ databases">
        <title>Genomic Encyclopedia of Type Strains, Phase IV (KMG-IV): sequencing the most valuable type-strain genomes for metagenomic binning, comparative biology and taxonomic classification.</title>
        <authorList>
            <person name="Goeker M."/>
        </authorList>
    </citation>
    <scope>NUCLEOTIDE SEQUENCE</scope>
    <source>
        <strain evidence="2">DSM 19569</strain>
    </source>
</reference>
<gene>
    <name evidence="2" type="ORF">QO001_002211</name>
</gene>
<accession>A0AAJ1WWJ3</accession>